<gene>
    <name evidence="1" type="ORF">Vau01_061330</name>
</gene>
<organism evidence="1 2">
    <name type="scientific">Virgisporangium aurantiacum</name>
    <dbReference type="NCBI Taxonomy" id="175570"/>
    <lineage>
        <taxon>Bacteria</taxon>
        <taxon>Bacillati</taxon>
        <taxon>Actinomycetota</taxon>
        <taxon>Actinomycetes</taxon>
        <taxon>Micromonosporales</taxon>
        <taxon>Micromonosporaceae</taxon>
        <taxon>Virgisporangium</taxon>
    </lineage>
</organism>
<dbReference type="PROSITE" id="PS51257">
    <property type="entry name" value="PROKAR_LIPOPROTEIN"/>
    <property type="match status" value="1"/>
</dbReference>
<sequence length="412" mass="44517">MIRHCFAAAVLGASLLTACTRSDEPVTIEVLASWESPTGPVAPGADEEKAFRAALAAFERADGNVRVRYVGTRDVSQVLRARVERESPPDIAVFPRLYDLRSYVDSGALRPLDGVPGLSAERVIRIDRKAYGVSIAAHVKSLVWYAGPPVPWADLAGRAATMLAAGREPWCLGMSSPPLSGWPGTDWIEDLVLNSGVDVYNDWTAGRLPWSRGSIRAAWLAWRDMIAPGERTRPALLTGYADAGLAMVDPQPGCLLHHAASFNANNYGGREVNVHPFPGREPGSRTLISEDVMGVFRDTPPARRLVRFLADRARPAGHDAWREASAGTHLVLGRGSASSGNLGRIEQMLTTGTLCRDASDLMPPAVTDAFQHAVMRFLQDPGRLDDLLADIDAVAGMTSREEWLDLPCIPAA</sequence>
<evidence type="ECO:0000313" key="2">
    <source>
        <dbReference type="Proteomes" id="UP000612585"/>
    </source>
</evidence>
<reference evidence="1" key="1">
    <citation type="submission" date="2021-01" db="EMBL/GenBank/DDBJ databases">
        <title>Whole genome shotgun sequence of Virgisporangium aurantiacum NBRC 16421.</title>
        <authorList>
            <person name="Komaki H."/>
            <person name="Tamura T."/>
        </authorList>
    </citation>
    <scope>NUCLEOTIDE SEQUENCE</scope>
    <source>
        <strain evidence="1">NBRC 16421</strain>
    </source>
</reference>
<evidence type="ECO:0000313" key="1">
    <source>
        <dbReference type="EMBL" id="GIJ58617.1"/>
    </source>
</evidence>
<dbReference type="SUPFAM" id="SSF53850">
    <property type="entry name" value="Periplasmic binding protein-like II"/>
    <property type="match status" value="1"/>
</dbReference>
<accession>A0A8J4E443</accession>
<keyword evidence="2" id="KW-1185">Reference proteome</keyword>
<dbReference type="Gene3D" id="3.40.190.10">
    <property type="entry name" value="Periplasmic binding protein-like II"/>
    <property type="match status" value="2"/>
</dbReference>
<protein>
    <submittedName>
        <fullName evidence="1">ABC transporter substrate-binding protein</fullName>
    </submittedName>
</protein>
<dbReference type="AlphaFoldDB" id="A0A8J4E443"/>
<dbReference type="InterPro" id="IPR006059">
    <property type="entry name" value="SBP"/>
</dbReference>
<proteinExistence type="predicted"/>
<comment type="caution">
    <text evidence="1">The sequence shown here is derived from an EMBL/GenBank/DDBJ whole genome shotgun (WGS) entry which is preliminary data.</text>
</comment>
<dbReference type="Proteomes" id="UP000612585">
    <property type="component" value="Unassembled WGS sequence"/>
</dbReference>
<name>A0A8J4E443_9ACTN</name>
<dbReference type="EMBL" id="BOPG01000037">
    <property type="protein sequence ID" value="GIJ58617.1"/>
    <property type="molecule type" value="Genomic_DNA"/>
</dbReference>
<dbReference type="Pfam" id="PF01547">
    <property type="entry name" value="SBP_bac_1"/>
    <property type="match status" value="1"/>
</dbReference>
<dbReference type="RefSeq" id="WP_203999634.1">
    <property type="nucleotide sequence ID" value="NZ_BOPG01000037.1"/>
</dbReference>